<dbReference type="PROSITE" id="PS50103">
    <property type="entry name" value="ZF_C3H1"/>
    <property type="match status" value="1"/>
</dbReference>
<dbReference type="InterPro" id="IPR041367">
    <property type="entry name" value="Znf-CCCH_4"/>
</dbReference>
<keyword evidence="4 6" id="KW-0862">Zinc</keyword>
<dbReference type="CDD" id="cd23954">
    <property type="entry name" value="AMO1_CTD"/>
    <property type="match status" value="1"/>
</dbReference>
<feature type="compositionally biased region" description="Polar residues" evidence="7">
    <location>
        <begin position="187"/>
        <end position="205"/>
    </location>
</feature>
<feature type="compositionally biased region" description="Polar residues" evidence="7">
    <location>
        <begin position="396"/>
        <end position="429"/>
    </location>
</feature>
<dbReference type="GeneID" id="68287235"/>
<accession>A0A9P3F8X1</accession>
<feature type="compositionally biased region" description="Polar residues" evidence="7">
    <location>
        <begin position="485"/>
        <end position="494"/>
    </location>
</feature>
<dbReference type="InterPro" id="IPR000571">
    <property type="entry name" value="Znf_CCCH"/>
</dbReference>
<feature type="compositionally biased region" description="Polar residues" evidence="7">
    <location>
        <begin position="446"/>
        <end position="458"/>
    </location>
</feature>
<dbReference type="PANTHER" id="PTHR46527:SF1">
    <property type="entry name" value="NUCLEOPORIN NUP42"/>
    <property type="match status" value="1"/>
</dbReference>
<dbReference type="Gene3D" id="4.10.1000.10">
    <property type="entry name" value="Zinc finger, CCCH-type"/>
    <property type="match status" value="1"/>
</dbReference>
<dbReference type="OrthoDB" id="20729at2759"/>
<keyword evidence="3 6" id="KW-0863">Zinc-finger</keyword>
<dbReference type="Proteomes" id="UP000825890">
    <property type="component" value="Unassembled WGS sequence"/>
</dbReference>
<evidence type="ECO:0000256" key="4">
    <source>
        <dbReference type="ARBA" id="ARBA00022833"/>
    </source>
</evidence>
<dbReference type="InterPro" id="IPR051767">
    <property type="entry name" value="Nucleoporin_NUP42"/>
</dbReference>
<comment type="caution">
    <text evidence="9">The sequence shown here is derived from an EMBL/GenBank/DDBJ whole genome shotgun (WGS) entry which is preliminary data.</text>
</comment>
<feature type="region of interest" description="Disordered" evidence="7">
    <location>
        <begin position="16"/>
        <end position="64"/>
    </location>
</feature>
<protein>
    <recommendedName>
        <fullName evidence="8">C3H1-type domain-containing protein</fullName>
    </recommendedName>
</protein>
<evidence type="ECO:0000256" key="1">
    <source>
        <dbReference type="ARBA" id="ARBA00004123"/>
    </source>
</evidence>
<feature type="region of interest" description="Disordered" evidence="7">
    <location>
        <begin position="162"/>
        <end position="497"/>
    </location>
</feature>
<evidence type="ECO:0000259" key="8">
    <source>
        <dbReference type="PROSITE" id="PS50103"/>
    </source>
</evidence>
<organism evidence="9 10">
    <name type="scientific">Cercospora kikuchii</name>
    <dbReference type="NCBI Taxonomy" id="84275"/>
    <lineage>
        <taxon>Eukaryota</taxon>
        <taxon>Fungi</taxon>
        <taxon>Dikarya</taxon>
        <taxon>Ascomycota</taxon>
        <taxon>Pezizomycotina</taxon>
        <taxon>Dothideomycetes</taxon>
        <taxon>Dothideomycetidae</taxon>
        <taxon>Mycosphaerellales</taxon>
        <taxon>Mycosphaerellaceae</taxon>
        <taxon>Cercospora</taxon>
    </lineage>
</organism>
<feature type="compositionally biased region" description="Low complexity" evidence="7">
    <location>
        <begin position="350"/>
        <end position="361"/>
    </location>
</feature>
<dbReference type="EMBL" id="BOLY01000001">
    <property type="protein sequence ID" value="GIZ38238.1"/>
    <property type="molecule type" value="Genomic_DNA"/>
</dbReference>
<reference evidence="9 10" key="1">
    <citation type="submission" date="2021-01" db="EMBL/GenBank/DDBJ databases">
        <title>Cercospora kikuchii MAFF 305040 whole genome shotgun sequence.</title>
        <authorList>
            <person name="Kashiwa T."/>
            <person name="Suzuki T."/>
        </authorList>
    </citation>
    <scope>NUCLEOTIDE SEQUENCE [LARGE SCALE GENOMIC DNA]</scope>
    <source>
        <strain evidence="9 10">MAFF 305040</strain>
    </source>
</reference>
<feature type="domain" description="C3H1-type" evidence="8">
    <location>
        <begin position="1"/>
        <end position="25"/>
    </location>
</feature>
<evidence type="ECO:0000313" key="9">
    <source>
        <dbReference type="EMBL" id="GIZ38238.1"/>
    </source>
</evidence>
<dbReference type="AlphaFoldDB" id="A0A9P3F8X1"/>
<evidence type="ECO:0000256" key="6">
    <source>
        <dbReference type="PROSITE-ProRule" id="PRU00723"/>
    </source>
</evidence>
<dbReference type="GO" id="GO:0005634">
    <property type="term" value="C:nucleus"/>
    <property type="evidence" value="ECO:0007669"/>
    <property type="project" value="UniProtKB-SubCell"/>
</dbReference>
<evidence type="ECO:0000313" key="10">
    <source>
        <dbReference type="Proteomes" id="UP000825890"/>
    </source>
</evidence>
<proteinExistence type="predicted"/>
<evidence type="ECO:0000256" key="3">
    <source>
        <dbReference type="ARBA" id="ARBA00022771"/>
    </source>
</evidence>
<feature type="compositionally biased region" description="Polar residues" evidence="7">
    <location>
        <begin position="26"/>
        <end position="42"/>
    </location>
</feature>
<dbReference type="RefSeq" id="XP_044652725.1">
    <property type="nucleotide sequence ID" value="XM_044796790.1"/>
</dbReference>
<feature type="region of interest" description="Disordered" evidence="7">
    <location>
        <begin position="502"/>
        <end position="521"/>
    </location>
</feature>
<evidence type="ECO:0000256" key="7">
    <source>
        <dbReference type="SAM" id="MobiDB-lite"/>
    </source>
</evidence>
<keyword evidence="10" id="KW-1185">Reference proteome</keyword>
<sequence length="597" mass="61270">MVVCKFYQEGRCRYGDGCRNEHPGRNSFQQPQSNRFAPLSNQGGSGGFGSRGRSGNVDDNPYHLVTDDIRNDVTYVRDKKEGERPAYPFGAYGPGRGAPKQLIEGPLELSPEELRVQAYLAQSTGTLPQFPAQEAQYAQLEQLMNSKVQNILANTEDAKRYAADESQPNRNDNVIKPAPGTWPLRLGQNTSAPSGGFGTNSNTASGGFGAASQPSGGFGAPSRPTFGASSQPTFGAPSAPGGGGFGAPSALGAKPSPFGADANAAPSTGFGAPSALGPKSNPFGAQPTAPTAGGFGAPSTLGAKPNPFGGAQQPAVGAFGAPSALGQKPNPFGGAQQPTTGGFGAPSQPAFGSTGFGAAAARPTPSPFAPANAQANNSTPFGSIAQPTGGFGSQPAPAQTNNAPFGSQQPAAQTNSTPFGGSQPAQTSGVGFGAPSAFGANRPSPFATSSTQQQSNLVRPNPFAAKPPAPAEPPGTATFGANNLAPGTQTQNLPATWKGQRVVRDPKNDTPGYPVVDQSKPDGRGIERIWFPYGPPEISEKLNAMTQAPAPVYEDPSIGPKLKEVYEWVSQSGTFAKDGAIIMPEIPPKREWCAFEI</sequence>
<evidence type="ECO:0000256" key="2">
    <source>
        <dbReference type="ARBA" id="ARBA00022723"/>
    </source>
</evidence>
<gene>
    <name evidence="9" type="ORF">CKM354_000166000</name>
</gene>
<dbReference type="Pfam" id="PF18044">
    <property type="entry name" value="zf-CCCH_4"/>
    <property type="match status" value="1"/>
</dbReference>
<name>A0A9P3F8X1_9PEZI</name>
<evidence type="ECO:0000256" key="5">
    <source>
        <dbReference type="ARBA" id="ARBA00023242"/>
    </source>
</evidence>
<comment type="subcellular location">
    <subcellularLocation>
        <location evidence="1">Nucleus</location>
    </subcellularLocation>
</comment>
<keyword evidence="5" id="KW-0539">Nucleus</keyword>
<feature type="compositionally biased region" description="Gly residues" evidence="7">
    <location>
        <begin position="43"/>
        <end position="52"/>
    </location>
</feature>
<dbReference type="PANTHER" id="PTHR46527">
    <property type="entry name" value="NUCLEOPORIN-LIKE PROTEIN 2"/>
    <property type="match status" value="1"/>
</dbReference>
<feature type="zinc finger region" description="C3H1-type" evidence="6">
    <location>
        <begin position="1"/>
        <end position="25"/>
    </location>
</feature>
<keyword evidence="2 6" id="KW-0479">Metal-binding</keyword>
<dbReference type="GO" id="GO:0008270">
    <property type="term" value="F:zinc ion binding"/>
    <property type="evidence" value="ECO:0007669"/>
    <property type="project" value="UniProtKB-KW"/>
</dbReference>